<dbReference type="Proteomes" id="UP000494329">
    <property type="component" value="Unassembled WGS sequence"/>
</dbReference>
<dbReference type="EMBL" id="CADIKF010000001">
    <property type="protein sequence ID" value="CAB3746351.1"/>
    <property type="molecule type" value="Genomic_DNA"/>
</dbReference>
<gene>
    <name evidence="3" type="ORF">LMG29739_00163</name>
</gene>
<evidence type="ECO:0000313" key="4">
    <source>
        <dbReference type="Proteomes" id="UP000494329"/>
    </source>
</evidence>
<feature type="chain" id="PRO_5026679634" description="DUF4148 domain-containing protein" evidence="2">
    <location>
        <begin position="25"/>
        <end position="98"/>
    </location>
</feature>
<name>A0A6J5CYZ6_9BURK</name>
<accession>A0A6J5CYZ6</accession>
<evidence type="ECO:0000256" key="2">
    <source>
        <dbReference type="SAM" id="SignalP"/>
    </source>
</evidence>
<reference evidence="3 4" key="1">
    <citation type="submission" date="2020-04" db="EMBL/GenBank/DDBJ databases">
        <authorList>
            <person name="De Canck E."/>
        </authorList>
    </citation>
    <scope>NUCLEOTIDE SEQUENCE [LARGE SCALE GENOMIC DNA]</scope>
    <source>
        <strain evidence="3 4">LMG 29739</strain>
    </source>
</reference>
<keyword evidence="4" id="KW-1185">Reference proteome</keyword>
<evidence type="ECO:0000313" key="3">
    <source>
        <dbReference type="EMBL" id="CAB3746351.1"/>
    </source>
</evidence>
<dbReference type="InterPro" id="IPR025421">
    <property type="entry name" value="DUF4148"/>
</dbReference>
<dbReference type="AlphaFoldDB" id="A0A6J5CYZ6"/>
<dbReference type="Pfam" id="PF13663">
    <property type="entry name" value="DUF4148"/>
    <property type="match status" value="1"/>
</dbReference>
<organism evidence="3 4">
    <name type="scientific">Paraburkholderia solisilvae</name>
    <dbReference type="NCBI Taxonomy" id="624376"/>
    <lineage>
        <taxon>Bacteria</taxon>
        <taxon>Pseudomonadati</taxon>
        <taxon>Pseudomonadota</taxon>
        <taxon>Betaproteobacteria</taxon>
        <taxon>Burkholderiales</taxon>
        <taxon>Burkholderiaceae</taxon>
        <taxon>Paraburkholderia</taxon>
    </lineage>
</organism>
<protein>
    <recommendedName>
        <fullName evidence="5">DUF4148 domain-containing protein</fullName>
    </recommendedName>
</protein>
<keyword evidence="2" id="KW-0732">Signal</keyword>
<sequence>MNMRQVLTASVVASALAVPAVTFAQQHSALTRAQVRAELAQLRAVGYHGDSETSYPVQIQAAEARVAARQGQTAAASSYGPGVGGSTAAGAGASSGAK</sequence>
<feature type="compositionally biased region" description="Low complexity" evidence="1">
    <location>
        <begin position="88"/>
        <end position="98"/>
    </location>
</feature>
<dbReference type="RefSeq" id="WP_246270034.1">
    <property type="nucleotide sequence ID" value="NZ_CADIKF010000001.1"/>
</dbReference>
<proteinExistence type="predicted"/>
<evidence type="ECO:0008006" key="5">
    <source>
        <dbReference type="Google" id="ProtNLM"/>
    </source>
</evidence>
<feature type="region of interest" description="Disordered" evidence="1">
    <location>
        <begin position="75"/>
        <end position="98"/>
    </location>
</feature>
<evidence type="ECO:0000256" key="1">
    <source>
        <dbReference type="SAM" id="MobiDB-lite"/>
    </source>
</evidence>
<feature type="signal peptide" evidence="2">
    <location>
        <begin position="1"/>
        <end position="24"/>
    </location>
</feature>